<keyword evidence="10" id="KW-0560">Oxidoreductase</keyword>
<evidence type="ECO:0000256" key="12">
    <source>
        <dbReference type="ARBA" id="ARBA00023136"/>
    </source>
</evidence>
<keyword evidence="13" id="KW-0325">Glycoprotein</keyword>
<feature type="signal peptide" evidence="15">
    <location>
        <begin position="1"/>
        <end position="29"/>
    </location>
</feature>
<dbReference type="InterPro" id="IPR003582">
    <property type="entry name" value="ShKT_dom"/>
</dbReference>
<dbReference type="PROSITE" id="PS51670">
    <property type="entry name" value="SHKT"/>
    <property type="match status" value="1"/>
</dbReference>
<evidence type="ECO:0000256" key="13">
    <source>
        <dbReference type="ARBA" id="ARBA00023180"/>
    </source>
</evidence>
<dbReference type="EC" id="1.14.11.2" evidence="4"/>
<evidence type="ECO:0000313" key="19">
    <source>
        <dbReference type="Proteomes" id="UP001255856"/>
    </source>
</evidence>
<evidence type="ECO:0000256" key="6">
    <source>
        <dbReference type="ARBA" id="ARBA00022723"/>
    </source>
</evidence>
<dbReference type="InterPro" id="IPR045054">
    <property type="entry name" value="P4HA-like"/>
</dbReference>
<organism evidence="18 19">
    <name type="scientific">Prototheca wickerhamii</name>
    <dbReference type="NCBI Taxonomy" id="3111"/>
    <lineage>
        <taxon>Eukaryota</taxon>
        <taxon>Viridiplantae</taxon>
        <taxon>Chlorophyta</taxon>
        <taxon>core chlorophytes</taxon>
        <taxon>Trebouxiophyceae</taxon>
        <taxon>Chlorellales</taxon>
        <taxon>Chlorellaceae</taxon>
        <taxon>Prototheca</taxon>
    </lineage>
</organism>
<protein>
    <recommendedName>
        <fullName evidence="4">procollagen-proline 4-dioxygenase</fullName>
        <ecNumber evidence="4">1.14.11.2</ecNumber>
    </recommendedName>
</protein>
<keyword evidence="6" id="KW-0479">Metal-binding</keyword>
<evidence type="ECO:0000256" key="15">
    <source>
        <dbReference type="SAM" id="SignalP"/>
    </source>
</evidence>
<evidence type="ECO:0000259" key="17">
    <source>
        <dbReference type="PROSITE" id="PS51670"/>
    </source>
</evidence>
<dbReference type="PROSITE" id="PS51471">
    <property type="entry name" value="FE2OG_OXY"/>
    <property type="match status" value="1"/>
</dbReference>
<accession>A0AAD9IJX4</accession>
<keyword evidence="5" id="KW-0812">Transmembrane</keyword>
<comment type="subcellular location">
    <subcellularLocation>
        <location evidence="2">Endoplasmic reticulum membrane</location>
        <topology evidence="2">Single-pass type II membrane protein</topology>
    </subcellularLocation>
</comment>
<feature type="domain" description="ShKT" evidence="17">
    <location>
        <begin position="291"/>
        <end position="325"/>
    </location>
</feature>
<name>A0AAD9IJX4_PROWI</name>
<evidence type="ECO:0000259" key="16">
    <source>
        <dbReference type="PROSITE" id="PS51471"/>
    </source>
</evidence>
<dbReference type="GO" id="GO:0005789">
    <property type="term" value="C:endoplasmic reticulum membrane"/>
    <property type="evidence" value="ECO:0007669"/>
    <property type="project" value="UniProtKB-SubCell"/>
</dbReference>
<dbReference type="InterPro" id="IPR044862">
    <property type="entry name" value="Pro_4_hyd_alph_FE2OG_OXY"/>
</dbReference>
<comment type="caution">
    <text evidence="18">The sequence shown here is derived from an EMBL/GenBank/DDBJ whole genome shotgun (WGS) entry which is preliminary data.</text>
</comment>
<comment type="catalytic activity">
    <reaction evidence="14">
        <text>L-prolyl-[collagen] + 2-oxoglutarate + O2 = trans-4-hydroxy-L-prolyl-[collagen] + succinate + CO2</text>
        <dbReference type="Rhea" id="RHEA:18945"/>
        <dbReference type="Rhea" id="RHEA-COMP:11676"/>
        <dbReference type="Rhea" id="RHEA-COMP:11680"/>
        <dbReference type="ChEBI" id="CHEBI:15379"/>
        <dbReference type="ChEBI" id="CHEBI:16526"/>
        <dbReference type="ChEBI" id="CHEBI:16810"/>
        <dbReference type="ChEBI" id="CHEBI:30031"/>
        <dbReference type="ChEBI" id="CHEBI:50342"/>
        <dbReference type="ChEBI" id="CHEBI:61965"/>
        <dbReference type="EC" id="1.14.11.2"/>
    </reaction>
</comment>
<dbReference type="Pfam" id="PF01549">
    <property type="entry name" value="ShK"/>
    <property type="match status" value="1"/>
</dbReference>
<evidence type="ECO:0000256" key="8">
    <source>
        <dbReference type="ARBA" id="ARBA00022968"/>
    </source>
</evidence>
<feature type="domain" description="Fe2OG dioxygenase" evidence="16">
    <location>
        <begin position="157"/>
        <end position="280"/>
    </location>
</feature>
<dbReference type="Gene3D" id="2.60.120.620">
    <property type="entry name" value="q2cbj1_9rhob like domain"/>
    <property type="match status" value="1"/>
</dbReference>
<evidence type="ECO:0000256" key="7">
    <source>
        <dbReference type="ARBA" id="ARBA00022964"/>
    </source>
</evidence>
<dbReference type="GO" id="GO:0031418">
    <property type="term" value="F:L-ascorbic acid binding"/>
    <property type="evidence" value="ECO:0007669"/>
    <property type="project" value="InterPro"/>
</dbReference>
<dbReference type="FunFam" id="2.60.120.620:FF:000002">
    <property type="entry name" value="Prolyl 4-hydroxylase 4"/>
    <property type="match status" value="1"/>
</dbReference>
<sequence length="339" mass="37222">MAPRTLVRHEGLRTAPLLIILVLLGPACALDKYLADPDRFPGWKGELPGGSDDSRDPDEVGYGLLGEEKWRGKVEPVGWEPRSWLFRNFLSEEECTYLRTAANSSLVPSTVVDAATGGSVPSRVRTSSGMWFAKGQDAVISRIEERIALVTMIPPENGEGIQVLKYINGQQYMGHTDYFHDKFNVGPSHGGQRLATMLMYLSTPEEGGETIFTNVPPHPRQAGPEWSACGKRGLGIKPRRGDALLFYSLHPDGSLDPASTHASCPTLRGEKWSATKWMHVQAIPDPNKGECADRNPKCVGWAEANQCAENPVFMHANCARSCHRCTGKLSANRRIVSDV</sequence>
<proteinExistence type="inferred from homology"/>
<evidence type="ECO:0000256" key="14">
    <source>
        <dbReference type="ARBA" id="ARBA00049169"/>
    </source>
</evidence>
<dbReference type="Proteomes" id="UP001255856">
    <property type="component" value="Unassembled WGS sequence"/>
</dbReference>
<evidence type="ECO:0000256" key="1">
    <source>
        <dbReference type="ARBA" id="ARBA00001961"/>
    </source>
</evidence>
<evidence type="ECO:0000256" key="4">
    <source>
        <dbReference type="ARBA" id="ARBA00012269"/>
    </source>
</evidence>
<comment type="cofactor">
    <cofactor evidence="1">
        <name>L-ascorbate</name>
        <dbReference type="ChEBI" id="CHEBI:38290"/>
    </cofactor>
</comment>
<reference evidence="18" key="1">
    <citation type="submission" date="2021-01" db="EMBL/GenBank/DDBJ databases">
        <authorList>
            <person name="Eckstrom K.M.E."/>
        </authorList>
    </citation>
    <scope>NUCLEOTIDE SEQUENCE</scope>
    <source>
        <strain evidence="18">UVCC 0001</strain>
    </source>
</reference>
<dbReference type="PANTHER" id="PTHR10869">
    <property type="entry name" value="PROLYL 4-HYDROXYLASE ALPHA SUBUNIT"/>
    <property type="match status" value="1"/>
</dbReference>
<gene>
    <name evidence="18" type="ORF">QBZ16_002186</name>
</gene>
<dbReference type="SMART" id="SM00254">
    <property type="entry name" value="ShKT"/>
    <property type="match status" value="1"/>
</dbReference>
<evidence type="ECO:0000256" key="10">
    <source>
        <dbReference type="ARBA" id="ARBA00023002"/>
    </source>
</evidence>
<evidence type="ECO:0000256" key="11">
    <source>
        <dbReference type="ARBA" id="ARBA00023004"/>
    </source>
</evidence>
<evidence type="ECO:0000256" key="9">
    <source>
        <dbReference type="ARBA" id="ARBA00022989"/>
    </source>
</evidence>
<keyword evidence="8" id="KW-0735">Signal-anchor</keyword>
<keyword evidence="15" id="KW-0732">Signal</keyword>
<evidence type="ECO:0000256" key="5">
    <source>
        <dbReference type="ARBA" id="ARBA00022692"/>
    </source>
</evidence>
<dbReference type="InterPro" id="IPR006620">
    <property type="entry name" value="Pro_4_hyd_alph"/>
</dbReference>
<keyword evidence="11" id="KW-0408">Iron</keyword>
<feature type="chain" id="PRO_5042071028" description="procollagen-proline 4-dioxygenase" evidence="15">
    <location>
        <begin position="30"/>
        <end position="339"/>
    </location>
</feature>
<keyword evidence="7" id="KW-0223">Dioxygenase</keyword>
<dbReference type="EMBL" id="JASFZW010000002">
    <property type="protein sequence ID" value="KAK2079791.1"/>
    <property type="molecule type" value="Genomic_DNA"/>
</dbReference>
<dbReference type="InterPro" id="IPR005123">
    <property type="entry name" value="Oxoglu/Fe-dep_dioxygenase_dom"/>
</dbReference>
<dbReference type="Pfam" id="PF13640">
    <property type="entry name" value="2OG-FeII_Oxy_3"/>
    <property type="match status" value="1"/>
</dbReference>
<dbReference type="AlphaFoldDB" id="A0AAD9IJX4"/>
<dbReference type="GO" id="GO:0005506">
    <property type="term" value="F:iron ion binding"/>
    <property type="evidence" value="ECO:0007669"/>
    <property type="project" value="InterPro"/>
</dbReference>
<keyword evidence="9" id="KW-1133">Transmembrane helix</keyword>
<dbReference type="PANTHER" id="PTHR10869:SF238">
    <property type="entry name" value="PROLYL 4-HYDROXYLASE 6-RELATED"/>
    <property type="match status" value="1"/>
</dbReference>
<evidence type="ECO:0000313" key="18">
    <source>
        <dbReference type="EMBL" id="KAK2079791.1"/>
    </source>
</evidence>
<evidence type="ECO:0000256" key="2">
    <source>
        <dbReference type="ARBA" id="ARBA00004648"/>
    </source>
</evidence>
<dbReference type="GO" id="GO:0004656">
    <property type="term" value="F:procollagen-proline 4-dioxygenase activity"/>
    <property type="evidence" value="ECO:0007669"/>
    <property type="project" value="UniProtKB-EC"/>
</dbReference>
<evidence type="ECO:0000256" key="3">
    <source>
        <dbReference type="ARBA" id="ARBA00006511"/>
    </source>
</evidence>
<keyword evidence="12" id="KW-0472">Membrane</keyword>
<dbReference type="SMART" id="SM00702">
    <property type="entry name" value="P4Hc"/>
    <property type="match status" value="1"/>
</dbReference>
<keyword evidence="19" id="KW-1185">Reference proteome</keyword>
<comment type="similarity">
    <text evidence="3">Belongs to the P4HA family.</text>
</comment>